<reference evidence="2" key="2">
    <citation type="journal article" date="2015" name="Data Brief">
        <title>Shoot transcriptome of the giant reed, Arundo donax.</title>
        <authorList>
            <person name="Barrero R.A."/>
            <person name="Guerrero F.D."/>
            <person name="Moolhuijzen P."/>
            <person name="Goolsby J.A."/>
            <person name="Tidwell J."/>
            <person name="Bellgard S.E."/>
            <person name="Bellgard M.I."/>
        </authorList>
    </citation>
    <scope>NUCLEOTIDE SEQUENCE</scope>
    <source>
        <tissue evidence="2">Shoot tissue taken approximately 20 cm above the soil surface</tissue>
    </source>
</reference>
<dbReference type="Pfam" id="PF07727">
    <property type="entry name" value="RVT_2"/>
    <property type="match status" value="1"/>
</dbReference>
<dbReference type="AlphaFoldDB" id="A0A0A9HL59"/>
<name>A0A0A9HL59_ARUDO</name>
<evidence type="ECO:0000313" key="2">
    <source>
        <dbReference type="EMBL" id="JAE36569.1"/>
    </source>
</evidence>
<protein>
    <recommendedName>
        <fullName evidence="1">Reverse transcriptase Ty1/copia-type domain-containing protein</fullName>
    </recommendedName>
</protein>
<evidence type="ECO:0000259" key="1">
    <source>
        <dbReference type="Pfam" id="PF07727"/>
    </source>
</evidence>
<organism evidence="2">
    <name type="scientific">Arundo donax</name>
    <name type="common">Giant reed</name>
    <name type="synonym">Donax arundinaceus</name>
    <dbReference type="NCBI Taxonomy" id="35708"/>
    <lineage>
        <taxon>Eukaryota</taxon>
        <taxon>Viridiplantae</taxon>
        <taxon>Streptophyta</taxon>
        <taxon>Embryophyta</taxon>
        <taxon>Tracheophyta</taxon>
        <taxon>Spermatophyta</taxon>
        <taxon>Magnoliopsida</taxon>
        <taxon>Liliopsida</taxon>
        <taxon>Poales</taxon>
        <taxon>Poaceae</taxon>
        <taxon>PACMAD clade</taxon>
        <taxon>Arundinoideae</taxon>
        <taxon>Arundineae</taxon>
        <taxon>Arundo</taxon>
    </lineage>
</organism>
<reference evidence="2" key="1">
    <citation type="submission" date="2014-09" db="EMBL/GenBank/DDBJ databases">
        <authorList>
            <person name="Magalhaes I.L.F."/>
            <person name="Oliveira U."/>
            <person name="Santos F.R."/>
            <person name="Vidigal T.H.D.A."/>
            <person name="Brescovit A.D."/>
            <person name="Santos A.J."/>
        </authorList>
    </citation>
    <scope>NUCLEOTIDE SEQUENCE</scope>
    <source>
        <tissue evidence="2">Shoot tissue taken approximately 20 cm above the soil surface</tissue>
    </source>
</reference>
<dbReference type="InterPro" id="IPR043502">
    <property type="entry name" value="DNA/RNA_pol_sf"/>
</dbReference>
<dbReference type="InterPro" id="IPR013103">
    <property type="entry name" value="RVT_2"/>
</dbReference>
<accession>A0A0A9HL59</accession>
<proteinExistence type="predicted"/>
<sequence length="178" mass="20306">MRTRAKDGIVVPVQRYGFSSILADLSLVPKSYRTALQDPHWRDAMTAEYKALDDGTWTLVPCPYDANVVSGKWVFKHKFNSDGSLARYKACWIIRGYSQQPGIDYDETFSPVVKPSTIRIILSIAVSCSWPVRQLDVKNAFLNWKLEETVFCEQPSGFVDFTHPQHVCRLLKSLYGLK</sequence>
<dbReference type="SUPFAM" id="SSF56672">
    <property type="entry name" value="DNA/RNA polymerases"/>
    <property type="match status" value="1"/>
</dbReference>
<dbReference type="EMBL" id="GBRH01161327">
    <property type="protein sequence ID" value="JAE36569.1"/>
    <property type="molecule type" value="Transcribed_RNA"/>
</dbReference>
<feature type="domain" description="Reverse transcriptase Ty1/copia-type" evidence="1">
    <location>
        <begin position="56"/>
        <end position="178"/>
    </location>
</feature>